<reference evidence="3 4" key="1">
    <citation type="submission" date="2018-02" db="EMBL/GenBank/DDBJ databases">
        <title>Genome sequence of Desulfovibrio carbinolicus DSM 3852.</title>
        <authorList>
            <person name="Wilbanks E."/>
            <person name="Skennerton C.T."/>
            <person name="Orphan V.J."/>
        </authorList>
    </citation>
    <scope>NUCLEOTIDE SEQUENCE [LARGE SCALE GENOMIC DNA]</scope>
    <source>
        <strain evidence="3 4">DSM 3852</strain>
    </source>
</reference>
<dbReference type="RefSeq" id="WP_129350650.1">
    <property type="nucleotide sequence ID" value="NZ_CP026538.1"/>
</dbReference>
<dbReference type="Proteomes" id="UP000293296">
    <property type="component" value="Chromosome"/>
</dbReference>
<keyword evidence="4" id="KW-1185">Reference proteome</keyword>
<dbReference type="EMBL" id="CP026538">
    <property type="protein sequence ID" value="QAZ69449.1"/>
    <property type="molecule type" value="Genomic_DNA"/>
</dbReference>
<accession>A0A4P6I5R6</accession>
<proteinExistence type="predicted"/>
<name>A0A4P6I5R6_9BACT</name>
<evidence type="ECO:0000313" key="4">
    <source>
        <dbReference type="Proteomes" id="UP000293296"/>
    </source>
</evidence>
<feature type="region of interest" description="Disordered" evidence="1">
    <location>
        <begin position="26"/>
        <end position="45"/>
    </location>
</feature>
<sequence length="657" mass="73779">MKIKKIKTSDGKPRNLRATVQYLLSSSDSSEPLEEEDFSEDFGNSPVSEVSGKRVVAIGSVNTWDGDFEGGHKEIKEIDKKYRGDGDSIGHYMLAWRPGEIPTFEQKMEAIQLTLKNLGFSDHPTLWVEHGDKPHLHIHLVVSRIDTNSPKPQIGGTGASIRSKSMRNGQIRLRDNEELSLAKAEAEICREQGWEPTPNALFGFDLEPIVREHNKNELKLRPRILTYEALHNKPHPARILANTAIDVLKDASSWQQVHELLAQKGISLERVKKGKEQREGAFLQSGRTSLRLSALPSEFSLKNLDIRFGKPVPDQEKPEPSFAGELALHIVAEKPILEKYSLQQIKNVLKKSVSDALSWKDFLNDLKRENWSVERAGGGALIFAGEHRIKFSQIPGKNSYSKLCSKFGQTIEEAGLSDDLLSIIHYHEAISPKTEIKEVFNIESEVVYNETAVVHKELNLPRSKQDKKTQENGIQGEISLKPKITFEAQGIIIKSMNRDKSIEDTLDRLSEAGFAVELKTFDGDHDCKYVYGFNIQKNETSISLSSLSNDCNKLSKIGEAFSEKYTKPIPLHYNGKSATSDISLIKKIFTALKQAITKIVYFEITSKPKTVFNLETLNILSVAQTRSVIDSQQATFNALRLQCTQKPDSGDRHGIRQ</sequence>
<evidence type="ECO:0000313" key="3">
    <source>
        <dbReference type="EMBL" id="QAZ69449.1"/>
    </source>
</evidence>
<gene>
    <name evidence="3" type="ORF">C3Y92_05950</name>
</gene>
<protein>
    <recommendedName>
        <fullName evidence="2">MobA/VirD2-like nuclease domain-containing protein</fullName>
    </recommendedName>
</protein>
<dbReference type="InterPro" id="IPR005094">
    <property type="entry name" value="Endonuclease_MobA/VirD2"/>
</dbReference>
<dbReference type="AlphaFoldDB" id="A0A4P6I5R6"/>
<organism evidence="3 4">
    <name type="scientific">Solidesulfovibrio carbinolicus</name>
    <dbReference type="NCBI Taxonomy" id="296842"/>
    <lineage>
        <taxon>Bacteria</taxon>
        <taxon>Pseudomonadati</taxon>
        <taxon>Thermodesulfobacteriota</taxon>
        <taxon>Desulfovibrionia</taxon>
        <taxon>Desulfovibrionales</taxon>
        <taxon>Desulfovibrionaceae</taxon>
        <taxon>Solidesulfovibrio</taxon>
    </lineage>
</organism>
<dbReference type="Pfam" id="PF03432">
    <property type="entry name" value="Relaxase"/>
    <property type="match status" value="1"/>
</dbReference>
<feature type="compositionally biased region" description="Acidic residues" evidence="1">
    <location>
        <begin position="31"/>
        <end position="40"/>
    </location>
</feature>
<dbReference type="OrthoDB" id="5359237at2"/>
<feature type="domain" description="MobA/VirD2-like nuclease" evidence="2">
    <location>
        <begin position="54"/>
        <end position="149"/>
    </location>
</feature>
<evidence type="ECO:0000256" key="1">
    <source>
        <dbReference type="SAM" id="MobiDB-lite"/>
    </source>
</evidence>
<evidence type="ECO:0000259" key="2">
    <source>
        <dbReference type="Pfam" id="PF03432"/>
    </source>
</evidence>
<dbReference type="KEGG" id="dcb:C3Y92_05950"/>